<accession>A0A3E2W0K3</accession>
<evidence type="ECO:0000313" key="2">
    <source>
        <dbReference type="Proteomes" id="UP000260733"/>
    </source>
</evidence>
<proteinExistence type="predicted"/>
<dbReference type="Proteomes" id="UP000260733">
    <property type="component" value="Unassembled WGS sequence"/>
</dbReference>
<dbReference type="AlphaFoldDB" id="A0A3E2W0K3"/>
<evidence type="ECO:0000313" key="1">
    <source>
        <dbReference type="EMBL" id="RGC17437.1"/>
    </source>
</evidence>
<dbReference type="InterPro" id="IPR021352">
    <property type="entry name" value="DUF2971"/>
</dbReference>
<sequence>MASSTRCWPIARTSWRKRRILSESSSTMNGKNWKPEYVELVQKGQKEKAKELVLSQITDDRIIYKYFRGLNRDFRTIKKPELWLCNAYRLNDPFDCAFIKSFDNEAEKCQSREDSINKQNETFISCFSERSDSMVMWGTYANCHRGICVGYSLKEIVEKYDCLPVIYEKTLPRYTDDTSILINTLTKYIDWEYEHEWRIVNFNDGHRMSDGYLMDFVRPKEIILGYKNQDLLWKVDGADKKTSKDEDDSLEEVGANQLIRYSEDVLGTQCFQYTMSDNGFMLEKIIRF</sequence>
<gene>
    <name evidence="1" type="ORF">DW855_10430</name>
</gene>
<reference evidence="1 2" key="1">
    <citation type="submission" date="2018-08" db="EMBL/GenBank/DDBJ databases">
        <title>A genome reference for cultivated species of the human gut microbiota.</title>
        <authorList>
            <person name="Zou Y."/>
            <person name="Xue W."/>
            <person name="Luo G."/>
        </authorList>
    </citation>
    <scope>NUCLEOTIDE SEQUENCE [LARGE SCALE GENOMIC DNA]</scope>
    <source>
        <strain evidence="1 2">AM37-13AC</strain>
    </source>
</reference>
<dbReference type="Pfam" id="PF11185">
    <property type="entry name" value="DUF2971"/>
    <property type="match status" value="1"/>
</dbReference>
<comment type="caution">
    <text evidence="1">The sequence shown here is derived from an EMBL/GenBank/DDBJ whole genome shotgun (WGS) entry which is preliminary data.</text>
</comment>
<organism evidence="1 2">
    <name type="scientific">Faecalibacterium prausnitzii</name>
    <dbReference type="NCBI Taxonomy" id="853"/>
    <lineage>
        <taxon>Bacteria</taxon>
        <taxon>Bacillati</taxon>
        <taxon>Bacillota</taxon>
        <taxon>Clostridia</taxon>
        <taxon>Eubacteriales</taxon>
        <taxon>Oscillospiraceae</taxon>
        <taxon>Faecalibacterium</taxon>
    </lineage>
</organism>
<dbReference type="EMBL" id="QVFB01000016">
    <property type="protein sequence ID" value="RGC17437.1"/>
    <property type="molecule type" value="Genomic_DNA"/>
</dbReference>
<protein>
    <submittedName>
        <fullName evidence="1">DUF2971 domain-containing protein</fullName>
    </submittedName>
</protein>
<name>A0A3E2W0K3_9FIRM</name>